<accession>A0A8J6E153</accession>
<dbReference type="InterPro" id="IPR000008">
    <property type="entry name" value="C2_dom"/>
</dbReference>
<dbReference type="GO" id="GO:0005544">
    <property type="term" value="F:calcium-dependent phospholipid binding"/>
    <property type="evidence" value="ECO:0007669"/>
    <property type="project" value="InterPro"/>
</dbReference>
<evidence type="ECO:0000256" key="1">
    <source>
        <dbReference type="SAM" id="MobiDB-lite"/>
    </source>
</evidence>
<dbReference type="GO" id="GO:0072659">
    <property type="term" value="P:protein localization to plasma membrane"/>
    <property type="evidence" value="ECO:0007669"/>
    <property type="project" value="TreeGrafter"/>
</dbReference>
<dbReference type="SMART" id="SM00239">
    <property type="entry name" value="C2"/>
    <property type="match status" value="1"/>
</dbReference>
<dbReference type="OrthoDB" id="419768at2759"/>
<evidence type="ECO:0000259" key="2">
    <source>
        <dbReference type="PROSITE" id="PS50004"/>
    </source>
</evidence>
<feature type="compositionally biased region" description="Polar residues" evidence="1">
    <location>
        <begin position="599"/>
        <end position="610"/>
    </location>
</feature>
<name>A0A8J6E153_9EUKA</name>
<dbReference type="Pfam" id="PF23025">
    <property type="entry name" value="YbjQ_2"/>
    <property type="match status" value="3"/>
</dbReference>
<dbReference type="InterPro" id="IPR038983">
    <property type="entry name" value="C2CD5"/>
</dbReference>
<dbReference type="InterPro" id="IPR035892">
    <property type="entry name" value="C2_domain_sf"/>
</dbReference>
<dbReference type="InterPro" id="IPR057815">
    <property type="entry name" value="C2CD5_C"/>
</dbReference>
<sequence>MPARIYGTIHGAANLPIMDKASQSTEAYINLSFGDFNYKTSSVRHSLSPEWEESFSFEETDDQVLQTAPLLLHVLDRDYISADDTVGTVVIMLNTILGYSHEQNEREIKGWFPIFDSLNGVQGHLHLTLGLSYVGNYNTTRGSSAGVSVFTTDVLPLSLRLKRVIQRVDAAVVCNDPEYSFVSTFRTARTSNQARTLRIEEKLAEARRILGFKARELGGNAILHYTSDIDVEGDSTDQIAVRVSGTAVQVAPAQDGQLGPPNLSVALVEDEDTRISPVATVSRDVASLNILLQLTARRFKHNGVVLLSMVELPPFSIAHLGGMLSARAVHVLKDSTDEATRADWWEGVRHEMTDSAARLNCNAVIGYCETQCSHGGIVIISCHGTAARINHKRLVKWIAPAPPQPTDVSGTLVTTALAGQDSHTLMVKRMDRRRTRQRPPPHCASVHPPHSQAPLSVGAAVCNYCGERRAPVVLLATVAPPIECPVHGDPVLIQARVVLQAGARFHGESGAVRVSDKLPFLENDLHAQLVRQMYAKGVNALFDIKSELTMNDECVTAVATGTGHYVTAMSPPPNLVVERPLDRRAVPAFDSLSAHLQTFHRQSSTLQPQTMIRPEETEHSGTSSSDSTDSDSSESTTSVDDFDATLHGSLDPQLERLYVGDNVSSEQADALLCGPTNESTVVTSTRPSASPLLGPPVFLAMVSLLEQEDSIHEKMQELWDGLVRRYGKSGSRVTISKVHVAPASDDTLMVLMIAAYQTPETAPTPAPTPMLPSFQTVPLSPSGTAGPRIPSVNHGTVEVVLVKESMSSRKVGGFIGFWHRLVLEALSMLRSRIRALGGDAGLNVDIQPLHVMHKPGHDQIYCLLKVSADVVQTRRIAHIHSVMSFNEF</sequence>
<reference evidence="3" key="1">
    <citation type="submission" date="2021-05" db="EMBL/GenBank/DDBJ databases">
        <title>A free-living protist that lacks canonical eukaryotic 1 DNA replication and segregation systems.</title>
        <authorList>
            <person name="Salas-Leiva D.E."/>
            <person name="Tromer E.C."/>
            <person name="Curtis B.A."/>
            <person name="Jerlstrom-Hultqvist J."/>
            <person name="Kolisko M."/>
            <person name="Yi Z."/>
            <person name="Salas-Leiva J.S."/>
            <person name="Gallot-Lavallee L."/>
            <person name="Kops G.J.P.L."/>
            <person name="Archibald J.M."/>
            <person name="Simpson A.G.B."/>
            <person name="Roger A.J."/>
        </authorList>
    </citation>
    <scope>NUCLEOTIDE SEQUENCE</scope>
    <source>
        <strain evidence="3">BICM</strain>
    </source>
</reference>
<dbReference type="SUPFAM" id="SSF49562">
    <property type="entry name" value="C2 domain (Calcium/lipid-binding domain, CaLB)"/>
    <property type="match status" value="1"/>
</dbReference>
<dbReference type="GO" id="GO:0065002">
    <property type="term" value="P:intracellular protein transmembrane transport"/>
    <property type="evidence" value="ECO:0007669"/>
    <property type="project" value="TreeGrafter"/>
</dbReference>
<dbReference type="PANTHER" id="PTHR37412">
    <property type="entry name" value="C2 DOMAIN-CONTAINING PROTEIN 5"/>
    <property type="match status" value="1"/>
</dbReference>
<gene>
    <name evidence="3" type="ORF">J8273_8227</name>
</gene>
<evidence type="ECO:0000313" key="4">
    <source>
        <dbReference type="Proteomes" id="UP000717585"/>
    </source>
</evidence>
<dbReference type="Gene3D" id="2.60.40.150">
    <property type="entry name" value="C2 domain"/>
    <property type="match status" value="1"/>
</dbReference>
<feature type="region of interest" description="Disordered" evidence="1">
    <location>
        <begin position="599"/>
        <end position="646"/>
    </location>
</feature>
<dbReference type="GO" id="GO:0010828">
    <property type="term" value="P:positive regulation of D-glucose transmembrane transport"/>
    <property type="evidence" value="ECO:0007669"/>
    <property type="project" value="TreeGrafter"/>
</dbReference>
<dbReference type="Pfam" id="PF23128">
    <property type="entry name" value="YbjQ_4"/>
    <property type="match status" value="1"/>
</dbReference>
<protein>
    <submittedName>
        <fullName evidence="3">Uncharacterized protein family UPF0145</fullName>
    </submittedName>
</protein>
<comment type="caution">
    <text evidence="3">The sequence shown here is derived from an EMBL/GenBank/DDBJ whole genome shotgun (WGS) entry which is preliminary data.</text>
</comment>
<organism evidence="3 4">
    <name type="scientific">Carpediemonas membranifera</name>
    <dbReference type="NCBI Taxonomy" id="201153"/>
    <lineage>
        <taxon>Eukaryota</taxon>
        <taxon>Metamonada</taxon>
        <taxon>Carpediemonas-like organisms</taxon>
        <taxon>Carpediemonas</taxon>
    </lineage>
</organism>
<dbReference type="InterPro" id="IPR056431">
    <property type="entry name" value="C2CD5_YbjQ-rel_dom"/>
</dbReference>
<dbReference type="SUPFAM" id="SSF117782">
    <property type="entry name" value="YbjQ-like"/>
    <property type="match status" value="1"/>
</dbReference>
<feature type="domain" description="C2" evidence="2">
    <location>
        <begin position="1"/>
        <end position="112"/>
    </location>
</feature>
<keyword evidence="4" id="KW-1185">Reference proteome</keyword>
<dbReference type="PANTHER" id="PTHR37412:SF2">
    <property type="entry name" value="C2 DOMAIN-CONTAINING PROTEIN 5"/>
    <property type="match status" value="1"/>
</dbReference>
<dbReference type="GO" id="GO:0090314">
    <property type="term" value="P:positive regulation of protein targeting to membrane"/>
    <property type="evidence" value="ECO:0007669"/>
    <property type="project" value="TreeGrafter"/>
</dbReference>
<dbReference type="GO" id="GO:0031340">
    <property type="term" value="P:positive regulation of vesicle fusion"/>
    <property type="evidence" value="ECO:0007669"/>
    <property type="project" value="TreeGrafter"/>
</dbReference>
<evidence type="ECO:0000313" key="3">
    <source>
        <dbReference type="EMBL" id="KAG9390187.1"/>
    </source>
</evidence>
<dbReference type="Pfam" id="PF00168">
    <property type="entry name" value="C2"/>
    <property type="match status" value="1"/>
</dbReference>
<dbReference type="EMBL" id="JAHDYR010000066">
    <property type="protein sequence ID" value="KAG9390187.1"/>
    <property type="molecule type" value="Genomic_DNA"/>
</dbReference>
<dbReference type="GO" id="GO:0005886">
    <property type="term" value="C:plasma membrane"/>
    <property type="evidence" value="ECO:0007669"/>
    <property type="project" value="TreeGrafter"/>
</dbReference>
<dbReference type="GO" id="GO:0005509">
    <property type="term" value="F:calcium ion binding"/>
    <property type="evidence" value="ECO:0007669"/>
    <property type="project" value="TreeGrafter"/>
</dbReference>
<proteinExistence type="predicted"/>
<dbReference type="AlphaFoldDB" id="A0A8J6E153"/>
<dbReference type="Proteomes" id="UP000717585">
    <property type="component" value="Unassembled WGS sequence"/>
</dbReference>
<dbReference type="InterPro" id="IPR035439">
    <property type="entry name" value="UPF0145_dom_sf"/>
</dbReference>
<dbReference type="PROSITE" id="PS50004">
    <property type="entry name" value="C2"/>
    <property type="match status" value="1"/>
</dbReference>